<comment type="caution">
    <text evidence="2">The sequence shown here is derived from an EMBL/GenBank/DDBJ whole genome shotgun (WGS) entry which is preliminary data.</text>
</comment>
<dbReference type="EMBL" id="AOIU01000043">
    <property type="protein sequence ID" value="ELZ21097.1"/>
    <property type="molecule type" value="Genomic_DNA"/>
</dbReference>
<feature type="transmembrane region" description="Helical" evidence="1">
    <location>
        <begin position="44"/>
        <end position="67"/>
    </location>
</feature>
<evidence type="ECO:0000313" key="2">
    <source>
        <dbReference type="EMBL" id="ELZ21097.1"/>
    </source>
</evidence>
<keyword evidence="3" id="KW-1185">Reference proteome</keyword>
<organism evidence="2 3">
    <name type="scientific">Halosimplex carlsbadense 2-9-1</name>
    <dbReference type="NCBI Taxonomy" id="797114"/>
    <lineage>
        <taxon>Archaea</taxon>
        <taxon>Methanobacteriati</taxon>
        <taxon>Methanobacteriota</taxon>
        <taxon>Stenosarchaea group</taxon>
        <taxon>Halobacteria</taxon>
        <taxon>Halobacteriales</taxon>
        <taxon>Haloarculaceae</taxon>
        <taxon>Halosimplex</taxon>
    </lineage>
</organism>
<keyword evidence="1" id="KW-0472">Membrane</keyword>
<evidence type="ECO:0000313" key="3">
    <source>
        <dbReference type="Proteomes" id="UP000011626"/>
    </source>
</evidence>
<dbReference type="Proteomes" id="UP000011626">
    <property type="component" value="Unassembled WGS sequence"/>
</dbReference>
<reference evidence="2 3" key="1">
    <citation type="journal article" date="2014" name="PLoS Genet.">
        <title>Phylogenetically driven sequencing of extremely halophilic archaea reveals strategies for static and dynamic osmo-response.</title>
        <authorList>
            <person name="Becker E.A."/>
            <person name="Seitzer P.M."/>
            <person name="Tritt A."/>
            <person name="Larsen D."/>
            <person name="Krusor M."/>
            <person name="Yao A.I."/>
            <person name="Wu D."/>
            <person name="Madern D."/>
            <person name="Eisen J.A."/>
            <person name="Darling A.E."/>
            <person name="Facciotti M.T."/>
        </authorList>
    </citation>
    <scope>NUCLEOTIDE SEQUENCE [LARGE SCALE GENOMIC DNA]</scope>
    <source>
        <strain evidence="2 3">2-9-1</strain>
    </source>
</reference>
<name>M0CFG3_9EURY</name>
<sequence>MSTAKLSGTPFRDFLIPGLVLCSALGVVPLVVTVGAYRRRRWAWFGSVLVALALVCWVVVEGVVIGFGERLQYPNLLQAVVMLLVTRAPSVRAQFTE</sequence>
<keyword evidence="1" id="KW-0812">Transmembrane</keyword>
<protein>
    <submittedName>
        <fullName evidence="2">Uncharacterized protein</fullName>
    </submittedName>
</protein>
<feature type="transmembrane region" description="Helical" evidence="1">
    <location>
        <begin position="14"/>
        <end position="37"/>
    </location>
</feature>
<evidence type="ECO:0000256" key="1">
    <source>
        <dbReference type="SAM" id="Phobius"/>
    </source>
</evidence>
<proteinExistence type="predicted"/>
<gene>
    <name evidence="2" type="ORF">C475_19103</name>
</gene>
<dbReference type="AlphaFoldDB" id="M0CFG3"/>
<keyword evidence="1" id="KW-1133">Transmembrane helix</keyword>
<accession>M0CFG3</accession>
<dbReference type="STRING" id="797114.C475_19103"/>